<name>A0A8T0YKH4_9STRA</name>
<comment type="caution">
    <text evidence="1">The sequence shown here is derived from an EMBL/GenBank/DDBJ whole genome shotgun (WGS) entry which is preliminary data.</text>
</comment>
<organism evidence="1 2">
    <name type="scientific">Phytophthora cactorum</name>
    <dbReference type="NCBI Taxonomy" id="29920"/>
    <lineage>
        <taxon>Eukaryota</taxon>
        <taxon>Sar</taxon>
        <taxon>Stramenopiles</taxon>
        <taxon>Oomycota</taxon>
        <taxon>Peronosporomycetes</taxon>
        <taxon>Peronosporales</taxon>
        <taxon>Peronosporaceae</taxon>
        <taxon>Phytophthora</taxon>
    </lineage>
</organism>
<dbReference type="VEuPathDB" id="FungiDB:PC110_g3122"/>
<evidence type="ECO:0000313" key="1">
    <source>
        <dbReference type="EMBL" id="KAG2840950.1"/>
    </source>
</evidence>
<dbReference type="AlphaFoldDB" id="A0A8T0YKH4"/>
<reference evidence="1" key="1">
    <citation type="submission" date="2018-10" db="EMBL/GenBank/DDBJ databases">
        <title>Effector identification in a new, highly contiguous assembly of the strawberry crown rot pathogen Phytophthora cactorum.</title>
        <authorList>
            <person name="Armitage A.D."/>
            <person name="Nellist C.F."/>
            <person name="Bates H."/>
            <person name="Vickerstaff R.J."/>
            <person name="Harrison R.J."/>
        </authorList>
    </citation>
    <scope>NUCLEOTIDE SEQUENCE</scope>
    <source>
        <strain evidence="1">15-7</strain>
    </source>
</reference>
<evidence type="ECO:0000313" key="2">
    <source>
        <dbReference type="Proteomes" id="UP000735874"/>
    </source>
</evidence>
<dbReference type="Proteomes" id="UP000735874">
    <property type="component" value="Unassembled WGS sequence"/>
</dbReference>
<gene>
    <name evidence="1" type="ORF">PC113_g19140</name>
</gene>
<accession>A0A8T0YKH4</accession>
<sequence length="98" mass="10982">PACHCIISRDKSRATTVYRLVTVIGRITAQETLECHSDDSTWISPSIVERLKAKKYPSISRAERQVMDEAFASAVHRSGISNLQGMPEHILFPVLEDD</sequence>
<feature type="non-terminal residue" evidence="1">
    <location>
        <position position="1"/>
    </location>
</feature>
<dbReference type="EMBL" id="RCMG01000956">
    <property type="protein sequence ID" value="KAG2840950.1"/>
    <property type="molecule type" value="Genomic_DNA"/>
</dbReference>
<proteinExistence type="predicted"/>
<protein>
    <submittedName>
        <fullName evidence="1">Uncharacterized protein</fullName>
    </submittedName>
</protein>